<dbReference type="EMBL" id="CAJNOK010013404">
    <property type="protein sequence ID" value="CAF1183773.1"/>
    <property type="molecule type" value="Genomic_DNA"/>
</dbReference>
<dbReference type="AlphaFoldDB" id="A0A8S2NEP7"/>
<evidence type="ECO:0000313" key="2">
    <source>
        <dbReference type="EMBL" id="CAF3994979.1"/>
    </source>
</evidence>
<gene>
    <name evidence="1" type="ORF">OVA965_LOCUS23193</name>
    <name evidence="2" type="ORF">TMI583_LOCUS23909</name>
</gene>
<name>A0A8S2NEP7_9BILA</name>
<reference evidence="2" key="1">
    <citation type="submission" date="2021-02" db="EMBL/GenBank/DDBJ databases">
        <authorList>
            <person name="Nowell W R."/>
        </authorList>
    </citation>
    <scope>NUCLEOTIDE SEQUENCE</scope>
</reference>
<sequence length="165" mass="19834">IGLCHGCNQSLCNKHWIEHQQGLSDELENRVDEHNLLKEHHPHTTILSKDDMLKRIDHWKTKLFDIIKKRIEKGEECQLGNYKVELYIERAQTELGGLLEKDKHKYNKELKEICRKLNQWKEDDNYNEIDIIQCLKELEKIRIDMEKRSMIIHQIISKNFFTVTQ</sequence>
<evidence type="ECO:0000313" key="1">
    <source>
        <dbReference type="EMBL" id="CAF1183773.1"/>
    </source>
</evidence>
<dbReference type="Proteomes" id="UP000677228">
    <property type="component" value="Unassembled WGS sequence"/>
</dbReference>
<organism evidence="2 3">
    <name type="scientific">Didymodactylos carnosus</name>
    <dbReference type="NCBI Taxonomy" id="1234261"/>
    <lineage>
        <taxon>Eukaryota</taxon>
        <taxon>Metazoa</taxon>
        <taxon>Spiralia</taxon>
        <taxon>Gnathifera</taxon>
        <taxon>Rotifera</taxon>
        <taxon>Eurotatoria</taxon>
        <taxon>Bdelloidea</taxon>
        <taxon>Philodinida</taxon>
        <taxon>Philodinidae</taxon>
        <taxon>Didymodactylos</taxon>
    </lineage>
</organism>
<dbReference type="EMBL" id="CAJOBA010034931">
    <property type="protein sequence ID" value="CAF3994979.1"/>
    <property type="molecule type" value="Genomic_DNA"/>
</dbReference>
<comment type="caution">
    <text evidence="2">The sequence shown here is derived from an EMBL/GenBank/DDBJ whole genome shotgun (WGS) entry which is preliminary data.</text>
</comment>
<protein>
    <submittedName>
        <fullName evidence="2">Uncharacterized protein</fullName>
    </submittedName>
</protein>
<proteinExistence type="predicted"/>
<evidence type="ECO:0000313" key="3">
    <source>
        <dbReference type="Proteomes" id="UP000682733"/>
    </source>
</evidence>
<feature type="non-terminal residue" evidence="2">
    <location>
        <position position="1"/>
    </location>
</feature>
<accession>A0A8S2NEP7</accession>
<dbReference type="Proteomes" id="UP000682733">
    <property type="component" value="Unassembled WGS sequence"/>
</dbReference>